<comment type="caution">
    <text evidence="2">The sequence shown here is derived from an EMBL/GenBank/DDBJ whole genome shotgun (WGS) entry which is preliminary data.</text>
</comment>
<accession>A0A9Q1FPU4</accession>
<feature type="region of interest" description="Disordered" evidence="1">
    <location>
        <begin position="70"/>
        <end position="96"/>
    </location>
</feature>
<proteinExistence type="predicted"/>
<evidence type="ECO:0000256" key="1">
    <source>
        <dbReference type="SAM" id="MobiDB-lite"/>
    </source>
</evidence>
<reference evidence="2" key="1">
    <citation type="journal article" date="2023" name="Science">
        <title>Genome structures resolve the early diversification of teleost fishes.</title>
        <authorList>
            <person name="Parey E."/>
            <person name="Louis A."/>
            <person name="Montfort J."/>
            <person name="Bouchez O."/>
            <person name="Roques C."/>
            <person name="Iampietro C."/>
            <person name="Lluch J."/>
            <person name="Castinel A."/>
            <person name="Donnadieu C."/>
            <person name="Desvignes T."/>
            <person name="Floi Bucao C."/>
            <person name="Jouanno E."/>
            <person name="Wen M."/>
            <person name="Mejri S."/>
            <person name="Dirks R."/>
            <person name="Jansen H."/>
            <person name="Henkel C."/>
            <person name="Chen W.J."/>
            <person name="Zahm M."/>
            <person name="Cabau C."/>
            <person name="Klopp C."/>
            <person name="Thompson A.W."/>
            <person name="Robinson-Rechavi M."/>
            <person name="Braasch I."/>
            <person name="Lecointre G."/>
            <person name="Bobe J."/>
            <person name="Postlethwait J.H."/>
            <person name="Berthelot C."/>
            <person name="Roest Crollius H."/>
            <person name="Guiguen Y."/>
        </authorList>
    </citation>
    <scope>NUCLEOTIDE SEQUENCE</scope>
    <source>
        <strain evidence="2">WJC10195</strain>
    </source>
</reference>
<keyword evidence="3" id="KW-1185">Reference proteome</keyword>
<organism evidence="2 3">
    <name type="scientific">Synaphobranchus kaupii</name>
    <name type="common">Kaup's arrowtooth eel</name>
    <dbReference type="NCBI Taxonomy" id="118154"/>
    <lineage>
        <taxon>Eukaryota</taxon>
        <taxon>Metazoa</taxon>
        <taxon>Chordata</taxon>
        <taxon>Craniata</taxon>
        <taxon>Vertebrata</taxon>
        <taxon>Euteleostomi</taxon>
        <taxon>Actinopterygii</taxon>
        <taxon>Neopterygii</taxon>
        <taxon>Teleostei</taxon>
        <taxon>Anguilliformes</taxon>
        <taxon>Synaphobranchidae</taxon>
        <taxon>Synaphobranchus</taxon>
    </lineage>
</organism>
<protein>
    <submittedName>
        <fullName evidence="2">Uncharacterized protein</fullName>
    </submittedName>
</protein>
<dbReference type="EMBL" id="JAINUF010000004">
    <property type="protein sequence ID" value="KAJ8363970.1"/>
    <property type="molecule type" value="Genomic_DNA"/>
</dbReference>
<evidence type="ECO:0000313" key="2">
    <source>
        <dbReference type="EMBL" id="KAJ8363970.1"/>
    </source>
</evidence>
<evidence type="ECO:0000313" key="3">
    <source>
        <dbReference type="Proteomes" id="UP001152622"/>
    </source>
</evidence>
<dbReference type="Proteomes" id="UP001152622">
    <property type="component" value="Chromosome 4"/>
</dbReference>
<sequence length="180" mass="19038">MFSSNPNGHSHNCPDVRNTLDAQEGRGVERACVRGPRGGGGVSSPLWHMIRSSFPLSRPSNPLLPLLPPTLKPPVRRRTGPSHGCQSPEGRGGQRAGGHVYAADLLAANERGGENTGFHFSAESRSSTGDVERGARLAFLISFLPPALIPRFLPTLAPLAPSARCAIYRCANGPLNQACG</sequence>
<dbReference type="AlphaFoldDB" id="A0A9Q1FPU4"/>
<gene>
    <name evidence="2" type="ORF">SKAU_G00128010</name>
</gene>
<name>A0A9Q1FPU4_SYNKA</name>